<protein>
    <submittedName>
        <fullName evidence="1">Uncharacterized protein</fullName>
    </submittedName>
</protein>
<dbReference type="Proteomes" id="UP000009073">
    <property type="component" value="Chromosome"/>
</dbReference>
<accession>C4L9V5</accession>
<sequence>MKQLILTPHRLPPHHEQQIRRILQTIERMLKQSEYDKKR</sequence>
<dbReference type="STRING" id="595494.Tola_0455"/>
<evidence type="ECO:0000313" key="2">
    <source>
        <dbReference type="Proteomes" id="UP000009073"/>
    </source>
</evidence>
<dbReference type="EMBL" id="CP001616">
    <property type="protein sequence ID" value="ACQ92084.1"/>
    <property type="molecule type" value="Genomic_DNA"/>
</dbReference>
<dbReference type="KEGG" id="tau:Tola_0455"/>
<reference evidence="1 2" key="2">
    <citation type="journal article" date="2011" name="Stand. Genomic Sci.">
        <title>Complete genome sequence of Tolumonas auensis type strain (TA 4).</title>
        <authorList>
            <person name="Chertkov O."/>
            <person name="Copeland A."/>
            <person name="Lucas S."/>
            <person name="Lapidus A."/>
            <person name="Berry K.W."/>
            <person name="Detter J.C."/>
            <person name="Del Rio T.G."/>
            <person name="Hammon N."/>
            <person name="Dalin E."/>
            <person name="Tice H."/>
            <person name="Pitluck S."/>
            <person name="Richardson P."/>
            <person name="Bruce D."/>
            <person name="Goodwin L."/>
            <person name="Han C."/>
            <person name="Tapia R."/>
            <person name="Saunders E."/>
            <person name="Schmutz J."/>
            <person name="Brettin T."/>
            <person name="Larimer F."/>
            <person name="Land M."/>
            <person name="Hauser L."/>
            <person name="Spring S."/>
            <person name="Rohde M."/>
            <person name="Kyrpides N.C."/>
            <person name="Ivanova N."/>
            <person name="Goker M."/>
            <person name="Beller H.R."/>
            <person name="Klenk H.P."/>
            <person name="Woyke T."/>
        </authorList>
    </citation>
    <scope>NUCLEOTIDE SEQUENCE [LARGE SCALE GENOMIC DNA]</scope>
    <source>
        <strain evidence="2">DSM 9187 / TA4</strain>
    </source>
</reference>
<dbReference type="HOGENOM" id="CLU_3318488_0_0_6"/>
<dbReference type="AlphaFoldDB" id="C4L9V5"/>
<keyword evidence="2" id="KW-1185">Reference proteome</keyword>
<reference evidence="2" key="1">
    <citation type="submission" date="2009-05" db="EMBL/GenBank/DDBJ databases">
        <title>Complete sequence of Tolumonas auensis DSM 9187.</title>
        <authorList>
            <consortium name="US DOE Joint Genome Institute"/>
            <person name="Lucas S."/>
            <person name="Copeland A."/>
            <person name="Lapidus A."/>
            <person name="Glavina del Rio T."/>
            <person name="Tice H."/>
            <person name="Bruce D."/>
            <person name="Goodwin L."/>
            <person name="Pitluck S."/>
            <person name="Chertkov O."/>
            <person name="Brettin T."/>
            <person name="Detter J.C."/>
            <person name="Han C."/>
            <person name="Larimer F."/>
            <person name="Land M."/>
            <person name="Hauser L."/>
            <person name="Kyrpides N."/>
            <person name="Mikhailova N."/>
            <person name="Spring S."/>
            <person name="Beller H."/>
        </authorList>
    </citation>
    <scope>NUCLEOTIDE SEQUENCE [LARGE SCALE GENOMIC DNA]</scope>
    <source>
        <strain evidence="2">DSM 9187 / TA4</strain>
    </source>
</reference>
<organism evidence="1 2">
    <name type="scientific">Tolumonas auensis (strain DSM 9187 / NBRC 110442 / TA 4)</name>
    <dbReference type="NCBI Taxonomy" id="595494"/>
    <lineage>
        <taxon>Bacteria</taxon>
        <taxon>Pseudomonadati</taxon>
        <taxon>Pseudomonadota</taxon>
        <taxon>Gammaproteobacteria</taxon>
        <taxon>Aeromonadales</taxon>
        <taxon>Aeromonadaceae</taxon>
        <taxon>Tolumonas</taxon>
    </lineage>
</organism>
<name>C4L9V5_TOLAT</name>
<proteinExistence type="predicted"/>
<evidence type="ECO:0000313" key="1">
    <source>
        <dbReference type="EMBL" id="ACQ92084.1"/>
    </source>
</evidence>
<gene>
    <name evidence="1" type="ordered locus">Tola_0455</name>
</gene>